<evidence type="ECO:0000313" key="5">
    <source>
        <dbReference type="Proteomes" id="UP000008144"/>
    </source>
</evidence>
<reference evidence="5" key="1">
    <citation type="journal article" date="2002" name="Science">
        <title>The draft genome of Ciona intestinalis: insights into chordate and vertebrate origins.</title>
        <authorList>
            <person name="Dehal P."/>
            <person name="Satou Y."/>
            <person name="Campbell R.K."/>
            <person name="Chapman J."/>
            <person name="Degnan B."/>
            <person name="De Tomaso A."/>
            <person name="Davidson B."/>
            <person name="Di Gregorio A."/>
            <person name="Gelpke M."/>
            <person name="Goodstein D.M."/>
            <person name="Harafuji N."/>
            <person name="Hastings K.E."/>
            <person name="Ho I."/>
            <person name="Hotta K."/>
            <person name="Huang W."/>
            <person name="Kawashima T."/>
            <person name="Lemaire P."/>
            <person name="Martinez D."/>
            <person name="Meinertzhagen I.A."/>
            <person name="Necula S."/>
            <person name="Nonaka M."/>
            <person name="Putnam N."/>
            <person name="Rash S."/>
            <person name="Saiga H."/>
            <person name="Satake M."/>
            <person name="Terry A."/>
            <person name="Yamada L."/>
            <person name="Wang H.G."/>
            <person name="Awazu S."/>
            <person name="Azumi K."/>
            <person name="Boore J."/>
            <person name="Branno M."/>
            <person name="Chin-Bow S."/>
            <person name="DeSantis R."/>
            <person name="Doyle S."/>
            <person name="Francino P."/>
            <person name="Keys D.N."/>
            <person name="Haga S."/>
            <person name="Hayashi H."/>
            <person name="Hino K."/>
            <person name="Imai K.S."/>
            <person name="Inaba K."/>
            <person name="Kano S."/>
            <person name="Kobayashi K."/>
            <person name="Kobayashi M."/>
            <person name="Lee B.I."/>
            <person name="Makabe K.W."/>
            <person name="Manohar C."/>
            <person name="Matassi G."/>
            <person name="Medina M."/>
            <person name="Mochizuki Y."/>
            <person name="Mount S."/>
            <person name="Morishita T."/>
            <person name="Miura S."/>
            <person name="Nakayama A."/>
            <person name="Nishizaka S."/>
            <person name="Nomoto H."/>
            <person name="Ohta F."/>
            <person name="Oishi K."/>
            <person name="Rigoutsos I."/>
            <person name="Sano M."/>
            <person name="Sasaki A."/>
            <person name="Sasakura Y."/>
            <person name="Shoguchi E."/>
            <person name="Shin-i T."/>
            <person name="Spagnuolo A."/>
            <person name="Stainier D."/>
            <person name="Suzuki M.M."/>
            <person name="Tassy O."/>
            <person name="Takatori N."/>
            <person name="Tokuoka M."/>
            <person name="Yagi K."/>
            <person name="Yoshizaki F."/>
            <person name="Wada S."/>
            <person name="Zhang C."/>
            <person name="Hyatt P.D."/>
            <person name="Larimer F."/>
            <person name="Detter C."/>
            <person name="Doggett N."/>
            <person name="Glavina T."/>
            <person name="Hawkins T."/>
            <person name="Richardson P."/>
            <person name="Lucas S."/>
            <person name="Kohara Y."/>
            <person name="Levine M."/>
            <person name="Satoh N."/>
            <person name="Rokhsar D.S."/>
        </authorList>
    </citation>
    <scope>NUCLEOTIDE SEQUENCE [LARGE SCALE GENOMIC DNA]</scope>
</reference>
<dbReference type="InParanoid" id="F6ZZ21"/>
<dbReference type="SUPFAM" id="SSF50494">
    <property type="entry name" value="Trypsin-like serine proteases"/>
    <property type="match status" value="1"/>
</dbReference>
<reference evidence="4" key="4">
    <citation type="submission" date="2025-09" db="UniProtKB">
        <authorList>
            <consortium name="Ensembl"/>
        </authorList>
    </citation>
    <scope>IDENTIFICATION</scope>
</reference>
<reference evidence="4" key="3">
    <citation type="submission" date="2025-08" db="UniProtKB">
        <authorList>
            <consortium name="Ensembl"/>
        </authorList>
    </citation>
    <scope>IDENTIFICATION</scope>
</reference>
<sequence length="156" mass="17382">MNNVIRPICMPKTVADFDRIRPNVSGEIIGWGKYSIDHPSYILLHGRTTIVSNAQCLGRLHSLGRTYSHIGQIVSWFRLTDTMFCAGSTYGSTSYTCKGDSGGPFMLQGNNGKYYVQGVVSFGFTRTECGRSLAYTGYTMIDPEIAQWIERTSDLE</sequence>
<protein>
    <recommendedName>
        <fullName evidence="3">Peptidase S1 domain-containing protein</fullName>
    </recommendedName>
</protein>
<dbReference type="HOGENOM" id="CLU_006842_13_1_1"/>
<dbReference type="Proteomes" id="UP000008144">
    <property type="component" value="Chromosome 1"/>
</dbReference>
<dbReference type="STRING" id="7719.ENSCINP00000005677"/>
<comment type="similarity">
    <text evidence="2">Belongs to the peptidase S1 family. CLIP subfamily.</text>
</comment>
<name>F6ZZ21_CIOIN</name>
<dbReference type="Gene3D" id="2.40.10.10">
    <property type="entry name" value="Trypsin-like serine proteases"/>
    <property type="match status" value="1"/>
</dbReference>
<proteinExistence type="inferred from homology"/>
<keyword evidence="1" id="KW-1015">Disulfide bond</keyword>
<keyword evidence="5" id="KW-1185">Reference proteome</keyword>
<dbReference type="PANTHER" id="PTHR24256">
    <property type="entry name" value="TRYPTASE-RELATED"/>
    <property type="match status" value="1"/>
</dbReference>
<dbReference type="GO" id="GO:0006508">
    <property type="term" value="P:proteolysis"/>
    <property type="evidence" value="ECO:0007669"/>
    <property type="project" value="InterPro"/>
</dbReference>
<dbReference type="Pfam" id="PF00089">
    <property type="entry name" value="Trypsin"/>
    <property type="match status" value="1"/>
</dbReference>
<evidence type="ECO:0000256" key="2">
    <source>
        <dbReference type="ARBA" id="ARBA00024195"/>
    </source>
</evidence>
<dbReference type="Ensembl" id="ENSCINT00000005677.3">
    <property type="protein sequence ID" value="ENSCINP00000005677.3"/>
    <property type="gene ID" value="ENSCING00000013755.2"/>
</dbReference>
<evidence type="ECO:0000259" key="3">
    <source>
        <dbReference type="PROSITE" id="PS50240"/>
    </source>
</evidence>
<evidence type="ECO:0000256" key="1">
    <source>
        <dbReference type="ARBA" id="ARBA00023157"/>
    </source>
</evidence>
<organism evidence="4 5">
    <name type="scientific">Ciona intestinalis</name>
    <name type="common">Transparent sea squirt</name>
    <name type="synonym">Ascidia intestinalis</name>
    <dbReference type="NCBI Taxonomy" id="7719"/>
    <lineage>
        <taxon>Eukaryota</taxon>
        <taxon>Metazoa</taxon>
        <taxon>Chordata</taxon>
        <taxon>Tunicata</taxon>
        <taxon>Ascidiacea</taxon>
        <taxon>Phlebobranchia</taxon>
        <taxon>Cionidae</taxon>
        <taxon>Ciona</taxon>
    </lineage>
</organism>
<accession>F6ZZ21</accession>
<dbReference type="InterPro" id="IPR001254">
    <property type="entry name" value="Trypsin_dom"/>
</dbReference>
<dbReference type="InterPro" id="IPR043504">
    <property type="entry name" value="Peptidase_S1_PA_chymotrypsin"/>
</dbReference>
<reference evidence="4" key="2">
    <citation type="journal article" date="2008" name="Genome Biol.">
        <title>Improved genome assembly and evidence-based global gene model set for the chordate Ciona intestinalis: new insight into intron and operon populations.</title>
        <authorList>
            <person name="Satou Y."/>
            <person name="Mineta K."/>
            <person name="Ogasawara M."/>
            <person name="Sasakura Y."/>
            <person name="Shoguchi E."/>
            <person name="Ueno K."/>
            <person name="Yamada L."/>
            <person name="Matsumoto J."/>
            <person name="Wasserscheid J."/>
            <person name="Dewar K."/>
            <person name="Wiley G.B."/>
            <person name="Macmil S.L."/>
            <person name="Roe B.A."/>
            <person name="Zeller R.W."/>
            <person name="Hastings K.E."/>
            <person name="Lemaire P."/>
            <person name="Lindquist E."/>
            <person name="Endo T."/>
            <person name="Hotta K."/>
            <person name="Inaba K."/>
        </authorList>
    </citation>
    <scope>NUCLEOTIDE SEQUENCE [LARGE SCALE GENOMIC DNA]</scope>
    <source>
        <strain evidence="4">wild type</strain>
    </source>
</reference>
<dbReference type="GO" id="GO:0004252">
    <property type="term" value="F:serine-type endopeptidase activity"/>
    <property type="evidence" value="ECO:0007669"/>
    <property type="project" value="InterPro"/>
</dbReference>
<dbReference type="SMART" id="SM00020">
    <property type="entry name" value="Tryp_SPc"/>
    <property type="match status" value="1"/>
</dbReference>
<dbReference type="AlphaFoldDB" id="F6ZZ21"/>
<evidence type="ECO:0000313" key="4">
    <source>
        <dbReference type="Ensembl" id="ENSCINP00000005677.3"/>
    </source>
</evidence>
<feature type="domain" description="Peptidase S1" evidence="3">
    <location>
        <begin position="1"/>
        <end position="154"/>
    </location>
</feature>
<dbReference type="PROSITE" id="PS50240">
    <property type="entry name" value="TRYPSIN_DOM"/>
    <property type="match status" value="1"/>
</dbReference>
<dbReference type="EMBL" id="EAAA01000097">
    <property type="status" value="NOT_ANNOTATED_CDS"/>
    <property type="molecule type" value="Genomic_DNA"/>
</dbReference>
<dbReference type="InterPro" id="IPR051487">
    <property type="entry name" value="Ser/Thr_Proteases_Immune/Dev"/>
</dbReference>
<dbReference type="InterPro" id="IPR009003">
    <property type="entry name" value="Peptidase_S1_PA"/>
</dbReference>